<evidence type="ECO:0000259" key="13">
    <source>
        <dbReference type="Pfam" id="PF02721"/>
    </source>
</evidence>
<comment type="similarity">
    <text evidence="2 11">Belongs to the replication factor A protein 1 family.</text>
</comment>
<evidence type="ECO:0000256" key="7">
    <source>
        <dbReference type="ARBA" id="ARBA00023125"/>
    </source>
</evidence>
<feature type="domain" description="Replication factor-A protein 1 N-terminal" evidence="14">
    <location>
        <begin position="5"/>
        <end position="106"/>
    </location>
</feature>
<dbReference type="InterPro" id="IPR003871">
    <property type="entry name" value="RFA1B/D_OB_1st"/>
</dbReference>
<protein>
    <recommendedName>
        <fullName evidence="11">Replication protein A subunit</fullName>
    </recommendedName>
</protein>
<evidence type="ECO:0000256" key="5">
    <source>
        <dbReference type="ARBA" id="ARBA00022771"/>
    </source>
</evidence>
<keyword evidence="5 11" id="KW-0863">Zinc-finger</keyword>
<evidence type="ECO:0000259" key="14">
    <source>
        <dbReference type="Pfam" id="PF04057"/>
    </source>
</evidence>
<dbReference type="AlphaFoldDB" id="A0A9P0HPR6"/>
<evidence type="ECO:0000256" key="3">
    <source>
        <dbReference type="ARBA" id="ARBA00022705"/>
    </source>
</evidence>
<evidence type="ECO:0000259" key="16">
    <source>
        <dbReference type="Pfam" id="PF16900"/>
    </source>
</evidence>
<evidence type="ECO:0000256" key="4">
    <source>
        <dbReference type="ARBA" id="ARBA00022723"/>
    </source>
</evidence>
<dbReference type="Pfam" id="PF02721">
    <property type="entry name" value="DUF223"/>
    <property type="match status" value="1"/>
</dbReference>
<dbReference type="GO" id="GO:0005634">
    <property type="term" value="C:nucleus"/>
    <property type="evidence" value="ECO:0007669"/>
    <property type="project" value="UniProtKB-SubCell"/>
</dbReference>
<dbReference type="NCBIfam" id="TIGR00617">
    <property type="entry name" value="rpa1"/>
    <property type="match status" value="1"/>
</dbReference>
<dbReference type="InterPro" id="IPR007199">
    <property type="entry name" value="Rep_factor-A_N"/>
</dbReference>
<dbReference type="CDD" id="cd04474">
    <property type="entry name" value="RPA1_DBD_A"/>
    <property type="match status" value="1"/>
</dbReference>
<keyword evidence="4 11" id="KW-0479">Metal-binding</keyword>
<evidence type="ECO:0000313" key="18">
    <source>
        <dbReference type="Proteomes" id="UP001152798"/>
    </source>
</evidence>
<dbReference type="GO" id="GO:0006310">
    <property type="term" value="P:DNA recombination"/>
    <property type="evidence" value="ECO:0007669"/>
    <property type="project" value="InterPro"/>
</dbReference>
<feature type="domain" description="Replication factor A C-terminal" evidence="15">
    <location>
        <begin position="455"/>
        <end position="600"/>
    </location>
</feature>
<dbReference type="CDD" id="cd04476">
    <property type="entry name" value="RPA1_DBD_C"/>
    <property type="match status" value="1"/>
</dbReference>
<dbReference type="PANTHER" id="PTHR47165">
    <property type="entry name" value="OS03G0429900 PROTEIN"/>
    <property type="match status" value="1"/>
</dbReference>
<dbReference type="GO" id="GO:0006260">
    <property type="term" value="P:DNA replication"/>
    <property type="evidence" value="ECO:0007669"/>
    <property type="project" value="UniProtKB-KW"/>
</dbReference>
<evidence type="ECO:0000256" key="9">
    <source>
        <dbReference type="ARBA" id="ARBA00058595"/>
    </source>
</evidence>
<dbReference type="GO" id="GO:0003677">
    <property type="term" value="F:DNA binding"/>
    <property type="evidence" value="ECO:0007669"/>
    <property type="project" value="UniProtKB-KW"/>
</dbReference>
<keyword evidence="6 11" id="KW-0862">Zinc</keyword>
<dbReference type="Pfam" id="PF04057">
    <property type="entry name" value="Rep-A_N"/>
    <property type="match status" value="1"/>
</dbReference>
<comment type="subunit">
    <text evidence="10 11">Component of the heterotrimeric canonical replication protein A complex (RPA).</text>
</comment>
<dbReference type="InterPro" id="IPR004591">
    <property type="entry name" value="Rfa1"/>
</dbReference>
<sequence>MSYELTKGAIQTIMTGGEVVCPVLQILGSKEISSNNPSKRYRILISDGVHLNSYAMLASHLTPMLLSGELVENSVVKITNHVASIVKNADKGDKRIMVILDLEVIMHGAQVGMKIGNPVQFDPNQQSQQPIPSQPAPQASQPKPQLQQRINEPVTPKSKPAFNGYQNETIYNSPKTTKTHPIASISPYQNNWTIKVRVTSKSQVRTWSNAKGEGKLFSMDLVDESGEIRATAFKDQVDKFYDMIEEDKLYYISKCQVKMANKKFCTLNNNYELSFTSETQVIPCVEEDTAIPKLQFNFASLSTIQDAEAGSILDFIGVCKTSGDVVSLTARTTNRELKKRDITIVDRSLTAVTLTLWGNQAEEFRGDTHPVVAVKGGKVSEFGGGKSVSLLASSVLQVNPDIPEAHRLKGWFDDLTEDAKFNSVSSRSESGSGGKWYLIGEAVASKVGCGEKAEYFSTYATVMHVRQERCVYKACPTPDCQKKVIDQNTGQYKCEKCNREFDSFKYRLMLSVDIGDFSGHQWITIFQEAAEELLGVSAETVGRLQEENTSQFGDIFRNVTLQPFQFKLRAKMETYNDESRLKMSAFSVKKPDVNDRCRRLLSEIRELSGIEVR</sequence>
<feature type="compositionally biased region" description="Low complexity" evidence="12">
    <location>
        <begin position="123"/>
        <end position="148"/>
    </location>
</feature>
<comment type="function">
    <text evidence="9 11">As part of the heterotrimeric replication protein A complex (RPA/RP-A), binds and stabilizes single-stranded DNA intermediates, that form during DNA replication or upon DNA stress. It prevents their reannealing and in parallel, recruits and activates different proteins and complexes involved in DNA metabolism. Thereby, it plays an essential role both in DNA replication and the cellular response to DNA damage.</text>
</comment>
<dbReference type="Pfam" id="PF16900">
    <property type="entry name" value="REPA_OB_2"/>
    <property type="match status" value="1"/>
</dbReference>
<dbReference type="InterPro" id="IPR013955">
    <property type="entry name" value="Rep_factor-A_C"/>
</dbReference>
<proteinExistence type="inferred from homology"/>
<evidence type="ECO:0000313" key="17">
    <source>
        <dbReference type="EMBL" id="CAH1405619.1"/>
    </source>
</evidence>
<feature type="domain" description="Replication protein A OB" evidence="16">
    <location>
        <begin position="301"/>
        <end position="399"/>
    </location>
</feature>
<keyword evidence="8 11" id="KW-0539">Nucleus</keyword>
<dbReference type="Pfam" id="PF08646">
    <property type="entry name" value="Rep_fac-A_C"/>
    <property type="match status" value="1"/>
</dbReference>
<keyword evidence="7 11" id="KW-0238">DNA-binding</keyword>
<dbReference type="FunFam" id="2.40.50.140:FF:000041">
    <property type="entry name" value="Replication protein A subunit"/>
    <property type="match status" value="1"/>
</dbReference>
<dbReference type="FunFam" id="2.40.50.140:FF:000117">
    <property type="entry name" value="Replication protein A subunit"/>
    <property type="match status" value="1"/>
</dbReference>
<evidence type="ECO:0000256" key="6">
    <source>
        <dbReference type="ARBA" id="ARBA00022833"/>
    </source>
</evidence>
<reference evidence="17" key="1">
    <citation type="submission" date="2022-01" db="EMBL/GenBank/DDBJ databases">
        <authorList>
            <person name="King R."/>
        </authorList>
    </citation>
    <scope>NUCLEOTIDE SEQUENCE</scope>
</reference>
<evidence type="ECO:0000256" key="10">
    <source>
        <dbReference type="ARBA" id="ARBA00062035"/>
    </source>
</evidence>
<feature type="region of interest" description="Disordered" evidence="12">
    <location>
        <begin position="116"/>
        <end position="166"/>
    </location>
</feature>
<dbReference type="SUPFAM" id="SSF50249">
    <property type="entry name" value="Nucleic acid-binding proteins"/>
    <property type="match status" value="4"/>
</dbReference>
<dbReference type="InterPro" id="IPR012340">
    <property type="entry name" value="NA-bd_OB-fold"/>
</dbReference>
<dbReference type="Proteomes" id="UP001152798">
    <property type="component" value="Chromosome 6"/>
</dbReference>
<comment type="subcellular location">
    <subcellularLocation>
        <location evidence="1 11">Nucleus</location>
    </subcellularLocation>
</comment>
<dbReference type="InterPro" id="IPR047192">
    <property type="entry name" value="Euk_RPA1_DBD_C"/>
</dbReference>
<evidence type="ECO:0000259" key="15">
    <source>
        <dbReference type="Pfam" id="PF08646"/>
    </source>
</evidence>
<evidence type="ECO:0000256" key="11">
    <source>
        <dbReference type="RuleBase" id="RU364130"/>
    </source>
</evidence>
<feature type="domain" description="Replication protein A 70 kDa DNA-binding subunit B/D first OB fold" evidence="13">
    <location>
        <begin position="179"/>
        <end position="284"/>
    </location>
</feature>
<dbReference type="EMBL" id="OV725082">
    <property type="protein sequence ID" value="CAH1405619.1"/>
    <property type="molecule type" value="Genomic_DNA"/>
</dbReference>
<dbReference type="CDD" id="cd04477">
    <property type="entry name" value="RPA1N"/>
    <property type="match status" value="1"/>
</dbReference>
<gene>
    <name evidence="17" type="ORF">NEZAVI_LOCUS13787</name>
</gene>
<dbReference type="OrthoDB" id="1751331at2759"/>
<evidence type="ECO:0000256" key="12">
    <source>
        <dbReference type="SAM" id="MobiDB-lite"/>
    </source>
</evidence>
<evidence type="ECO:0000256" key="1">
    <source>
        <dbReference type="ARBA" id="ARBA00004123"/>
    </source>
</evidence>
<keyword evidence="18" id="KW-1185">Reference proteome</keyword>
<dbReference type="Gene3D" id="2.40.50.140">
    <property type="entry name" value="Nucleic acid-binding proteins"/>
    <property type="match status" value="4"/>
</dbReference>
<dbReference type="FunFam" id="2.40.50.140:FF:000090">
    <property type="entry name" value="Replication protein A subunit"/>
    <property type="match status" value="1"/>
</dbReference>
<organism evidence="17 18">
    <name type="scientific">Nezara viridula</name>
    <name type="common">Southern green stink bug</name>
    <name type="synonym">Cimex viridulus</name>
    <dbReference type="NCBI Taxonomy" id="85310"/>
    <lineage>
        <taxon>Eukaryota</taxon>
        <taxon>Metazoa</taxon>
        <taxon>Ecdysozoa</taxon>
        <taxon>Arthropoda</taxon>
        <taxon>Hexapoda</taxon>
        <taxon>Insecta</taxon>
        <taxon>Pterygota</taxon>
        <taxon>Neoptera</taxon>
        <taxon>Paraneoptera</taxon>
        <taxon>Hemiptera</taxon>
        <taxon>Heteroptera</taxon>
        <taxon>Panheteroptera</taxon>
        <taxon>Pentatomomorpha</taxon>
        <taxon>Pentatomoidea</taxon>
        <taxon>Pentatomidae</taxon>
        <taxon>Pentatominae</taxon>
        <taxon>Nezara</taxon>
    </lineage>
</organism>
<dbReference type="PANTHER" id="PTHR47165:SF4">
    <property type="entry name" value="OS03G0429900 PROTEIN"/>
    <property type="match status" value="1"/>
</dbReference>
<dbReference type="CDD" id="cd04475">
    <property type="entry name" value="RPA1_DBD_B"/>
    <property type="match status" value="1"/>
</dbReference>
<dbReference type="InterPro" id="IPR031657">
    <property type="entry name" value="REPA_OB_2"/>
</dbReference>
<dbReference type="GO" id="GO:0008270">
    <property type="term" value="F:zinc ion binding"/>
    <property type="evidence" value="ECO:0007669"/>
    <property type="project" value="UniProtKB-KW"/>
</dbReference>
<evidence type="ECO:0000256" key="8">
    <source>
        <dbReference type="ARBA" id="ARBA00023242"/>
    </source>
</evidence>
<dbReference type="FunFam" id="2.40.50.140:FF:000064">
    <property type="entry name" value="Replication protein A subunit"/>
    <property type="match status" value="1"/>
</dbReference>
<accession>A0A9P0HPR6</accession>
<dbReference type="GO" id="GO:0006281">
    <property type="term" value="P:DNA repair"/>
    <property type="evidence" value="ECO:0007669"/>
    <property type="project" value="InterPro"/>
</dbReference>
<keyword evidence="3 11" id="KW-0235">DNA replication</keyword>
<evidence type="ECO:0000256" key="2">
    <source>
        <dbReference type="ARBA" id="ARBA00005690"/>
    </source>
</evidence>
<name>A0A9P0HPR6_NEZVI</name>